<evidence type="ECO:0000313" key="2">
    <source>
        <dbReference type="EMBL" id="MFC0210110.1"/>
    </source>
</evidence>
<dbReference type="Proteomes" id="UP001589755">
    <property type="component" value="Unassembled WGS sequence"/>
</dbReference>
<dbReference type="Gene3D" id="1.10.10.10">
    <property type="entry name" value="Winged helix-like DNA-binding domain superfamily/Winged helix DNA-binding domain"/>
    <property type="match status" value="1"/>
</dbReference>
<evidence type="ECO:0000313" key="3">
    <source>
        <dbReference type="Proteomes" id="UP001589755"/>
    </source>
</evidence>
<dbReference type="SMART" id="SM00418">
    <property type="entry name" value="HTH_ARSR"/>
    <property type="match status" value="1"/>
</dbReference>
<reference evidence="2 3" key="1">
    <citation type="submission" date="2024-09" db="EMBL/GenBank/DDBJ databases">
        <authorList>
            <person name="Sun Q."/>
            <person name="Mori K."/>
        </authorList>
    </citation>
    <scope>NUCLEOTIDE SEQUENCE [LARGE SCALE GENOMIC DNA]</scope>
    <source>
        <strain evidence="2 3">CCM 8543</strain>
    </source>
</reference>
<proteinExistence type="predicted"/>
<feature type="domain" description="HTH arsR-type" evidence="1">
    <location>
        <begin position="1"/>
        <end position="95"/>
    </location>
</feature>
<dbReference type="PRINTS" id="PR00778">
    <property type="entry name" value="HTHARSR"/>
</dbReference>
<protein>
    <submittedName>
        <fullName evidence="2">ArsR/SmtB family transcription factor</fullName>
    </submittedName>
</protein>
<name>A0ABV6DBX9_9HYPH</name>
<comment type="caution">
    <text evidence="2">The sequence shown here is derived from an EMBL/GenBank/DDBJ whole genome shotgun (WGS) entry which is preliminary data.</text>
</comment>
<dbReference type="PROSITE" id="PS50987">
    <property type="entry name" value="HTH_ARSR_2"/>
    <property type="match status" value="1"/>
</dbReference>
<organism evidence="2 3">
    <name type="scientific">Chelativorans intermedius</name>
    <dbReference type="NCBI Taxonomy" id="515947"/>
    <lineage>
        <taxon>Bacteria</taxon>
        <taxon>Pseudomonadati</taxon>
        <taxon>Pseudomonadota</taxon>
        <taxon>Alphaproteobacteria</taxon>
        <taxon>Hyphomicrobiales</taxon>
        <taxon>Phyllobacteriaceae</taxon>
        <taxon>Chelativorans</taxon>
    </lineage>
</organism>
<dbReference type="PANTHER" id="PTHR38600">
    <property type="entry name" value="TRANSCRIPTIONAL REGULATORY PROTEIN"/>
    <property type="match status" value="1"/>
</dbReference>
<dbReference type="InterPro" id="IPR036390">
    <property type="entry name" value="WH_DNA-bd_sf"/>
</dbReference>
<sequence>MVEKQSAALDGVFHALSCGTRRAMLHALSEGELSVSALAKPFSMSLAGASKHVKVLEAAGLVRRRVEGRTHYCRLEAARLAEAEAWLRHYERFWTKRLDTLEALLTAEDEVAGQKEAVRERKP</sequence>
<evidence type="ECO:0000259" key="1">
    <source>
        <dbReference type="PROSITE" id="PS50987"/>
    </source>
</evidence>
<dbReference type="Pfam" id="PF12840">
    <property type="entry name" value="HTH_20"/>
    <property type="match status" value="1"/>
</dbReference>
<dbReference type="InterPro" id="IPR001845">
    <property type="entry name" value="HTH_ArsR_DNA-bd_dom"/>
</dbReference>
<dbReference type="PANTHER" id="PTHR38600:SF2">
    <property type="entry name" value="SLL0088 PROTEIN"/>
    <property type="match status" value="1"/>
</dbReference>
<dbReference type="InterPro" id="IPR036388">
    <property type="entry name" value="WH-like_DNA-bd_sf"/>
</dbReference>
<dbReference type="SUPFAM" id="SSF46785">
    <property type="entry name" value="Winged helix' DNA-binding domain"/>
    <property type="match status" value="1"/>
</dbReference>
<dbReference type="NCBIfam" id="NF033788">
    <property type="entry name" value="HTH_metalloreg"/>
    <property type="match status" value="1"/>
</dbReference>
<gene>
    <name evidence="2" type="ORF">ACFFJ2_17060</name>
</gene>
<dbReference type="CDD" id="cd00090">
    <property type="entry name" value="HTH_ARSR"/>
    <property type="match status" value="1"/>
</dbReference>
<accession>A0ABV6DBX9</accession>
<dbReference type="InterPro" id="IPR011991">
    <property type="entry name" value="ArsR-like_HTH"/>
</dbReference>
<dbReference type="RefSeq" id="WP_261520501.1">
    <property type="nucleotide sequence ID" value="NZ_JAODNW010000011.1"/>
</dbReference>
<keyword evidence="3" id="KW-1185">Reference proteome</keyword>
<dbReference type="EMBL" id="JBHLXD010000039">
    <property type="protein sequence ID" value="MFC0210110.1"/>
    <property type="molecule type" value="Genomic_DNA"/>
</dbReference>